<comment type="caution">
    <text evidence="1">The sequence shown here is derived from an EMBL/GenBank/DDBJ whole genome shotgun (WGS) entry which is preliminary data.</text>
</comment>
<keyword evidence="2" id="KW-1185">Reference proteome</keyword>
<name>A0A8H7V2E1_9FUNG</name>
<dbReference type="AlphaFoldDB" id="A0A8H7V2E1"/>
<gene>
    <name evidence="1" type="ORF">INT47_001359</name>
</gene>
<reference evidence="1" key="1">
    <citation type="submission" date="2020-12" db="EMBL/GenBank/DDBJ databases">
        <title>Metabolic potential, ecology and presence of endohyphal bacteria is reflected in genomic diversity of Mucoromycotina.</title>
        <authorList>
            <person name="Muszewska A."/>
            <person name="Okrasinska A."/>
            <person name="Steczkiewicz K."/>
            <person name="Drgas O."/>
            <person name="Orlowska M."/>
            <person name="Perlinska-Lenart U."/>
            <person name="Aleksandrzak-Piekarczyk T."/>
            <person name="Szatraj K."/>
            <person name="Zielenkiewicz U."/>
            <person name="Pilsyk S."/>
            <person name="Malc E."/>
            <person name="Mieczkowski P."/>
            <person name="Kruszewska J.S."/>
            <person name="Biernat P."/>
            <person name="Pawlowska J."/>
        </authorList>
    </citation>
    <scope>NUCLEOTIDE SEQUENCE</scope>
    <source>
        <strain evidence="1">WA0000017839</strain>
    </source>
</reference>
<dbReference type="EMBL" id="JAEPRD010000078">
    <property type="protein sequence ID" value="KAG2200828.1"/>
    <property type="molecule type" value="Genomic_DNA"/>
</dbReference>
<evidence type="ECO:0000313" key="1">
    <source>
        <dbReference type="EMBL" id="KAG2200828.1"/>
    </source>
</evidence>
<proteinExistence type="predicted"/>
<organism evidence="1 2">
    <name type="scientific">Mucor saturninus</name>
    <dbReference type="NCBI Taxonomy" id="64648"/>
    <lineage>
        <taxon>Eukaryota</taxon>
        <taxon>Fungi</taxon>
        <taxon>Fungi incertae sedis</taxon>
        <taxon>Mucoromycota</taxon>
        <taxon>Mucoromycotina</taxon>
        <taxon>Mucoromycetes</taxon>
        <taxon>Mucorales</taxon>
        <taxon>Mucorineae</taxon>
        <taxon>Mucoraceae</taxon>
        <taxon>Mucor</taxon>
    </lineage>
</organism>
<evidence type="ECO:0000313" key="2">
    <source>
        <dbReference type="Proteomes" id="UP000603453"/>
    </source>
</evidence>
<sequence>MSMNIQPYCPINVNVTVPIETYKTVIQESVSKHSVKWNFNKHQNTPTGYLNGRQRQPTYIFREYYVCHRPGSKSEHAGVVRGGTSVQVVHQWLLQARSVCFDATHSNISFFQRNPVYDCHKPFLKRH</sequence>
<protein>
    <submittedName>
        <fullName evidence="1">Uncharacterized protein</fullName>
    </submittedName>
</protein>
<dbReference type="OrthoDB" id="2267582at2759"/>
<accession>A0A8H7V2E1</accession>
<dbReference type="Proteomes" id="UP000603453">
    <property type="component" value="Unassembled WGS sequence"/>
</dbReference>